<evidence type="ECO:0000256" key="1">
    <source>
        <dbReference type="SAM" id="Phobius"/>
    </source>
</evidence>
<organism evidence="2 3">
    <name type="scientific">Rouxiella aceris</name>
    <dbReference type="NCBI Taxonomy" id="2703884"/>
    <lineage>
        <taxon>Bacteria</taxon>
        <taxon>Pseudomonadati</taxon>
        <taxon>Pseudomonadota</taxon>
        <taxon>Gammaproteobacteria</taxon>
        <taxon>Enterobacterales</taxon>
        <taxon>Yersiniaceae</taxon>
        <taxon>Rouxiella</taxon>
    </lineage>
</organism>
<protein>
    <recommendedName>
        <fullName evidence="4">FidL</fullName>
    </recommendedName>
</protein>
<name>A0A848MGY2_9GAMM</name>
<keyword evidence="3" id="KW-1185">Reference proteome</keyword>
<keyword evidence="1" id="KW-1133">Transmembrane helix</keyword>
<dbReference type="AlphaFoldDB" id="A0A848MGY2"/>
<evidence type="ECO:0000313" key="2">
    <source>
        <dbReference type="EMBL" id="NMP27638.1"/>
    </source>
</evidence>
<evidence type="ECO:0008006" key="4">
    <source>
        <dbReference type="Google" id="ProtNLM"/>
    </source>
</evidence>
<comment type="caution">
    <text evidence="2">The sequence shown here is derived from an EMBL/GenBank/DDBJ whole genome shotgun (WGS) entry which is preliminary data.</text>
</comment>
<gene>
    <name evidence="2" type="ORF">GW590_12295</name>
</gene>
<proteinExistence type="predicted"/>
<feature type="transmembrane region" description="Helical" evidence="1">
    <location>
        <begin position="6"/>
        <end position="25"/>
    </location>
</feature>
<dbReference type="EMBL" id="JAADJU010000006">
    <property type="protein sequence ID" value="NMP27638.1"/>
    <property type="molecule type" value="Genomic_DNA"/>
</dbReference>
<sequence length="157" mass="18013">MYLRTFFSLLITTIVLTITGYFLVVKVIFGQKIPLTPCTMVVSDGKFINDNYKRYQFNGVVTLWLKNNMITVFGVYETNEGKKKLTRNLLLDHVKTEGNIVTGTVKSINISPSDQVDDNGNFFSAKDERLNIHFKKIKKGEYLVMINNNWISSCKEN</sequence>
<accession>A0A848MGY2</accession>
<reference evidence="2 3" key="1">
    <citation type="submission" date="2020-01" db="EMBL/GenBank/DDBJ databases">
        <authorList>
            <person name="Lee S.D."/>
        </authorList>
    </citation>
    <scope>NUCLEOTIDE SEQUENCE [LARGE SCALE GENOMIC DNA]</scope>
    <source>
        <strain evidence="2 3">SAP-1</strain>
    </source>
</reference>
<evidence type="ECO:0000313" key="3">
    <source>
        <dbReference type="Proteomes" id="UP000585363"/>
    </source>
</evidence>
<dbReference type="Proteomes" id="UP000585363">
    <property type="component" value="Unassembled WGS sequence"/>
</dbReference>
<keyword evidence="1" id="KW-0472">Membrane</keyword>
<reference evidence="2 3" key="2">
    <citation type="submission" date="2020-06" db="EMBL/GenBank/DDBJ databases">
        <title>Polyphasic characterization of a Rahnella strain isolated from tree sap.</title>
        <authorList>
            <person name="Kim I.S."/>
        </authorList>
    </citation>
    <scope>NUCLEOTIDE SEQUENCE [LARGE SCALE GENOMIC DNA]</scope>
    <source>
        <strain evidence="2 3">SAP-1</strain>
    </source>
</reference>
<keyword evidence="1" id="KW-0812">Transmembrane</keyword>